<evidence type="ECO:0000313" key="1">
    <source>
        <dbReference type="EMBL" id="GFQ64146.1"/>
    </source>
</evidence>
<sequence length="105" mass="12102">MVWRSTFADICGKLNELCLALQGKQVNILQIDKLVVFSKKIQYWISAAEQKNLECFQTLRDFFEESEVDLGMEIHDGIKTHLYPVYSNQSVIISKPRESLGTKSF</sequence>
<accession>A0A8X6K6F6</accession>
<gene>
    <name evidence="1" type="primary">ZBED5_308</name>
    <name evidence="1" type="ORF">TNCT_577611</name>
</gene>
<evidence type="ECO:0000313" key="2">
    <source>
        <dbReference type="Proteomes" id="UP000887116"/>
    </source>
</evidence>
<organism evidence="1 2">
    <name type="scientific">Trichonephila clavata</name>
    <name type="common">Joro spider</name>
    <name type="synonym">Nephila clavata</name>
    <dbReference type="NCBI Taxonomy" id="2740835"/>
    <lineage>
        <taxon>Eukaryota</taxon>
        <taxon>Metazoa</taxon>
        <taxon>Ecdysozoa</taxon>
        <taxon>Arthropoda</taxon>
        <taxon>Chelicerata</taxon>
        <taxon>Arachnida</taxon>
        <taxon>Araneae</taxon>
        <taxon>Araneomorphae</taxon>
        <taxon>Entelegynae</taxon>
        <taxon>Araneoidea</taxon>
        <taxon>Nephilidae</taxon>
        <taxon>Trichonephila</taxon>
    </lineage>
</organism>
<reference evidence="1" key="1">
    <citation type="submission" date="2020-07" db="EMBL/GenBank/DDBJ databases">
        <title>Multicomponent nature underlies the extraordinary mechanical properties of spider dragline silk.</title>
        <authorList>
            <person name="Kono N."/>
            <person name="Nakamura H."/>
            <person name="Mori M."/>
            <person name="Yoshida Y."/>
            <person name="Ohtoshi R."/>
            <person name="Malay A.D."/>
            <person name="Moran D.A.P."/>
            <person name="Tomita M."/>
            <person name="Numata K."/>
            <person name="Arakawa K."/>
        </authorList>
    </citation>
    <scope>NUCLEOTIDE SEQUENCE</scope>
</reference>
<comment type="caution">
    <text evidence="1">The sequence shown here is derived from an EMBL/GenBank/DDBJ whole genome shotgun (WGS) entry which is preliminary data.</text>
</comment>
<dbReference type="AlphaFoldDB" id="A0A8X6K6F6"/>
<name>A0A8X6K6F6_TRICU</name>
<protein>
    <submittedName>
        <fullName evidence="1">Zinc finger BED domain-containing protein 5</fullName>
    </submittedName>
</protein>
<dbReference type="OrthoDB" id="10062525at2759"/>
<proteinExistence type="predicted"/>
<dbReference type="EMBL" id="BMAO01000064">
    <property type="protein sequence ID" value="GFQ64146.1"/>
    <property type="molecule type" value="Genomic_DNA"/>
</dbReference>
<dbReference type="Proteomes" id="UP000887116">
    <property type="component" value="Unassembled WGS sequence"/>
</dbReference>
<keyword evidence="2" id="KW-1185">Reference proteome</keyword>